<feature type="region of interest" description="Disordered" evidence="1">
    <location>
        <begin position="88"/>
        <end position="120"/>
    </location>
</feature>
<protein>
    <recommendedName>
        <fullName evidence="5">DUF4179 domain-containing protein</fullName>
    </recommendedName>
</protein>
<keyword evidence="2" id="KW-0812">Transmembrane</keyword>
<evidence type="ECO:0000256" key="2">
    <source>
        <dbReference type="SAM" id="Phobius"/>
    </source>
</evidence>
<organism evidence="3 4">
    <name type="scientific">Polycladospora coralii</name>
    <dbReference type="NCBI Taxonomy" id="2771432"/>
    <lineage>
        <taxon>Bacteria</taxon>
        <taxon>Bacillati</taxon>
        <taxon>Bacillota</taxon>
        <taxon>Bacilli</taxon>
        <taxon>Bacillales</taxon>
        <taxon>Thermoactinomycetaceae</taxon>
        <taxon>Polycladospora</taxon>
    </lineage>
</organism>
<dbReference type="AlphaFoldDB" id="A0A926N683"/>
<keyword evidence="4" id="KW-1185">Reference proteome</keyword>
<reference evidence="3" key="1">
    <citation type="submission" date="2020-09" db="EMBL/GenBank/DDBJ databases">
        <title>A novel bacterium of genus Hazenella, isolated from South China Sea.</title>
        <authorList>
            <person name="Huang H."/>
            <person name="Mo K."/>
            <person name="Hu Y."/>
        </authorList>
    </citation>
    <scope>NUCLEOTIDE SEQUENCE</scope>
    <source>
        <strain evidence="3">IB182357</strain>
    </source>
</reference>
<name>A0A926N683_9BACL</name>
<dbReference type="EMBL" id="JACXAH010000005">
    <property type="protein sequence ID" value="MBD1371726.1"/>
    <property type="molecule type" value="Genomic_DNA"/>
</dbReference>
<keyword evidence="2" id="KW-0472">Membrane</keyword>
<evidence type="ECO:0000313" key="3">
    <source>
        <dbReference type="EMBL" id="MBD1371726.1"/>
    </source>
</evidence>
<dbReference type="Proteomes" id="UP000661691">
    <property type="component" value="Unassembled WGS sequence"/>
</dbReference>
<feature type="transmembrane region" description="Helical" evidence="2">
    <location>
        <begin position="50"/>
        <end position="70"/>
    </location>
</feature>
<dbReference type="RefSeq" id="WP_191138370.1">
    <property type="nucleotide sequence ID" value="NZ_JACXAG020000001.1"/>
</dbReference>
<evidence type="ECO:0000256" key="1">
    <source>
        <dbReference type="SAM" id="MobiDB-lite"/>
    </source>
</evidence>
<comment type="caution">
    <text evidence="3">The sequence shown here is derived from an EMBL/GenBank/DDBJ whole genome shotgun (WGS) entry which is preliminary data.</text>
</comment>
<feature type="compositionally biased region" description="Basic and acidic residues" evidence="1">
    <location>
        <begin position="93"/>
        <end position="113"/>
    </location>
</feature>
<accession>A0A926N683</accession>
<sequence length="357" mass="41343">MNNRDLERLFQSSEEKVPYAIQQMVDDTLARLPEHPQKKEKTKLKWNRKWIKLGMVCTIAVTMGVLLGGFKESPTFANWMDRMFVSPMEEQTEQTKHADRPQKDEMVKEEEKSVNLNTDNMKKSLPNGTSLFIDRFSLSPSVTEIWIGNKTNEKISGIWVNEFSVQNEQGVVVGDYHKYKGVNFFEYRNSDRDQTDVNDADVSADSMIETFIFGPFPDSDVYTFHLKRVSLRYENKKKLYIADPKKATTFHIGEDELIVRDIRPDYDGDPSTVFTVEYRSKDKVTSATVAKVGEKNVRNTNGFENYRFQKLADGRHVVILDIKIQGTIYDLNKPINLEFVDVDKEFATDWQETLKAK</sequence>
<evidence type="ECO:0000313" key="4">
    <source>
        <dbReference type="Proteomes" id="UP000661691"/>
    </source>
</evidence>
<proteinExistence type="predicted"/>
<evidence type="ECO:0008006" key="5">
    <source>
        <dbReference type="Google" id="ProtNLM"/>
    </source>
</evidence>
<keyword evidence="2" id="KW-1133">Transmembrane helix</keyword>
<gene>
    <name evidence="3" type="ORF">IC620_05050</name>
</gene>